<dbReference type="RefSeq" id="WP_306091221.1">
    <property type="nucleotide sequence ID" value="NZ_CP120992.1"/>
</dbReference>
<evidence type="ECO:0000256" key="2">
    <source>
        <dbReference type="ARBA" id="ARBA00023015"/>
    </source>
</evidence>
<keyword evidence="4" id="KW-0804">Transcription</keyword>
<dbReference type="SUPFAM" id="SSF46785">
    <property type="entry name" value="Winged helix' DNA-binding domain"/>
    <property type="match status" value="1"/>
</dbReference>
<sequence>MERHEIETFLTLAEELHFTRTAERLLVSPGRVSQTIKKLERRVGGALFERSNRRVALTPVGRELHAELRPAYQQVQQAFANASAACRGLGGVLRVGFSAPWCGDLIVRAAEEFRARHPRCTVEFHEVTFTAAFTALRADVLDMLIKELPSDGAEFAVGPLLFSERRALVVPASHHIAAQETISQEDTALLPLITPAGVSQEFLDVLYPQRTPGGRIISRGPEAVAWQEILSLVGAGQGATTASMRAAAYHGRPDVVYLPYDGAPPVDYAPMWLKGGESAELQAFVGILLEFSATR</sequence>
<dbReference type="PANTHER" id="PTHR30346:SF0">
    <property type="entry name" value="HCA OPERON TRANSCRIPTIONAL ACTIVATOR HCAR"/>
    <property type="match status" value="1"/>
</dbReference>
<dbReference type="Pfam" id="PF00126">
    <property type="entry name" value="HTH_1"/>
    <property type="match status" value="1"/>
</dbReference>
<dbReference type="Proteomes" id="UP001229952">
    <property type="component" value="Chromosome"/>
</dbReference>
<evidence type="ECO:0000313" key="6">
    <source>
        <dbReference type="EMBL" id="WLQ43777.1"/>
    </source>
</evidence>
<dbReference type="InterPro" id="IPR000847">
    <property type="entry name" value="LysR_HTH_N"/>
</dbReference>
<dbReference type="InterPro" id="IPR005119">
    <property type="entry name" value="LysR_subst-bd"/>
</dbReference>
<evidence type="ECO:0000259" key="5">
    <source>
        <dbReference type="PROSITE" id="PS50931"/>
    </source>
</evidence>
<feature type="domain" description="HTH lysR-type" evidence="5">
    <location>
        <begin position="1"/>
        <end position="58"/>
    </location>
</feature>
<evidence type="ECO:0000256" key="3">
    <source>
        <dbReference type="ARBA" id="ARBA00023125"/>
    </source>
</evidence>
<gene>
    <name evidence="6" type="ORF">P8A22_29960</name>
</gene>
<keyword evidence="2" id="KW-0805">Transcription regulation</keyword>
<dbReference type="EMBL" id="CP120992">
    <property type="protein sequence ID" value="WLQ43777.1"/>
    <property type="molecule type" value="Genomic_DNA"/>
</dbReference>
<evidence type="ECO:0000256" key="1">
    <source>
        <dbReference type="ARBA" id="ARBA00009437"/>
    </source>
</evidence>
<organism evidence="6 7">
    <name type="scientific">Streptomyces laculatispora</name>
    <dbReference type="NCBI Taxonomy" id="887464"/>
    <lineage>
        <taxon>Bacteria</taxon>
        <taxon>Bacillati</taxon>
        <taxon>Actinomycetota</taxon>
        <taxon>Actinomycetes</taxon>
        <taxon>Kitasatosporales</taxon>
        <taxon>Streptomycetaceae</taxon>
        <taxon>Streptomyces</taxon>
    </lineage>
</organism>
<keyword evidence="3" id="KW-0238">DNA-binding</keyword>
<accession>A0ABY9IA63</accession>
<dbReference type="Gene3D" id="3.40.190.10">
    <property type="entry name" value="Periplasmic binding protein-like II"/>
    <property type="match status" value="2"/>
</dbReference>
<dbReference type="PROSITE" id="PS50931">
    <property type="entry name" value="HTH_LYSR"/>
    <property type="match status" value="1"/>
</dbReference>
<dbReference type="InterPro" id="IPR036390">
    <property type="entry name" value="WH_DNA-bd_sf"/>
</dbReference>
<proteinExistence type="inferred from homology"/>
<evidence type="ECO:0000256" key="4">
    <source>
        <dbReference type="ARBA" id="ARBA00023163"/>
    </source>
</evidence>
<comment type="similarity">
    <text evidence="1">Belongs to the LysR transcriptional regulatory family.</text>
</comment>
<dbReference type="PANTHER" id="PTHR30346">
    <property type="entry name" value="TRANSCRIPTIONAL DUAL REGULATOR HCAR-RELATED"/>
    <property type="match status" value="1"/>
</dbReference>
<reference evidence="6 7" key="1">
    <citation type="submission" date="2023-03" db="EMBL/GenBank/DDBJ databases">
        <title>Isolation and description of six Streptomyces strains from soil environments, able to metabolize different microbial glucans.</title>
        <authorList>
            <person name="Widen T."/>
            <person name="Larsbrink J."/>
        </authorList>
    </citation>
    <scope>NUCLEOTIDE SEQUENCE [LARGE SCALE GENOMIC DNA]</scope>
    <source>
        <strain evidence="6 7">Mut2</strain>
    </source>
</reference>
<keyword evidence="7" id="KW-1185">Reference proteome</keyword>
<protein>
    <submittedName>
        <fullName evidence="6">LysR family transcriptional regulator</fullName>
    </submittedName>
</protein>
<dbReference type="Pfam" id="PF03466">
    <property type="entry name" value="LysR_substrate"/>
    <property type="match status" value="1"/>
</dbReference>
<evidence type="ECO:0000313" key="7">
    <source>
        <dbReference type="Proteomes" id="UP001229952"/>
    </source>
</evidence>
<dbReference type="Gene3D" id="1.10.10.10">
    <property type="entry name" value="Winged helix-like DNA-binding domain superfamily/Winged helix DNA-binding domain"/>
    <property type="match status" value="1"/>
</dbReference>
<dbReference type="SUPFAM" id="SSF53850">
    <property type="entry name" value="Periplasmic binding protein-like II"/>
    <property type="match status" value="1"/>
</dbReference>
<dbReference type="InterPro" id="IPR036388">
    <property type="entry name" value="WH-like_DNA-bd_sf"/>
</dbReference>
<name>A0ABY9IA63_9ACTN</name>